<dbReference type="PANTHER" id="PTHR33744">
    <property type="entry name" value="CARBOHYDRATE DIACID REGULATOR"/>
    <property type="match status" value="1"/>
</dbReference>
<reference evidence="2" key="2">
    <citation type="submission" date="2021-04" db="EMBL/GenBank/DDBJ databases">
        <authorList>
            <person name="Gilroy R."/>
        </authorList>
    </citation>
    <scope>NUCLEOTIDE SEQUENCE</scope>
    <source>
        <strain evidence="2">1068</strain>
    </source>
</reference>
<dbReference type="EMBL" id="DXBG01000008">
    <property type="protein sequence ID" value="HIZ64332.1"/>
    <property type="molecule type" value="Genomic_DNA"/>
</dbReference>
<evidence type="ECO:0000313" key="2">
    <source>
        <dbReference type="EMBL" id="HIZ64332.1"/>
    </source>
</evidence>
<sequence>MQLTSILLYESLKEQFHIADYRLLSKKQPLARPFFYEADRGLQSSHIYLTEETLDLSVFSSMPEDVVLVICQKSKTSYLPKGRFSCILLSCDTSVIHVFNCIQSIFDYYERWEQQLISVCHRDGSLEELLQLSLPVFKNPLCIIGSDFSLTAQAGLRDIADSHLFFEDTSVRIDYINAFNQDPSCQIPPDRKSPMLFPAYLTGYRSLNMNLYLNGTAQYRLCLIENKSSISEADYYLLTILAQQAEYIIRRMFSESSSRSTTLQSIFQSILSDRTADYMNISHLLESVGWLPQHSYYCCVIQPLGISHASLNADTVCAYMETEFPAACSVVYKELVVTFFNLTLLEAEPEEISQKLVYFIRDSMLKAGYSRAMKGHMNLRRQYHQAYTALSLGSQIKPQLWIHHFNQVAVPYIFRQATRILPGHMLCYEHLLDLIRMDEEQHTEYLKTLRVYLEHNLNTVQSAKALFIHRSTFLYRMEKIRTILETDLEDPDQLFYLNLSLRLLDLEENPLSTE</sequence>
<dbReference type="InterPro" id="IPR051448">
    <property type="entry name" value="CdaR-like_regulators"/>
</dbReference>
<evidence type="ECO:0000313" key="3">
    <source>
        <dbReference type="Proteomes" id="UP000824056"/>
    </source>
</evidence>
<comment type="caution">
    <text evidence="2">The sequence shown here is derived from an EMBL/GenBank/DDBJ whole genome shotgun (WGS) entry which is preliminary data.</text>
</comment>
<dbReference type="Proteomes" id="UP000824056">
    <property type="component" value="Unassembled WGS sequence"/>
</dbReference>
<dbReference type="PANTHER" id="PTHR33744:SF1">
    <property type="entry name" value="DNA-BINDING TRANSCRIPTIONAL ACTIVATOR ADER"/>
    <property type="match status" value="1"/>
</dbReference>
<feature type="domain" description="PucR C-terminal helix-turn-helix" evidence="1">
    <location>
        <begin position="445"/>
        <end position="503"/>
    </location>
</feature>
<proteinExistence type="predicted"/>
<evidence type="ECO:0000259" key="1">
    <source>
        <dbReference type="Pfam" id="PF13556"/>
    </source>
</evidence>
<dbReference type="AlphaFoldDB" id="A0A9D2FPI8"/>
<protein>
    <submittedName>
        <fullName evidence="2">Helix-turn-helix domain-containing protein</fullName>
    </submittedName>
</protein>
<dbReference type="InterPro" id="IPR042070">
    <property type="entry name" value="PucR_C-HTH_sf"/>
</dbReference>
<reference evidence="2" key="1">
    <citation type="journal article" date="2021" name="PeerJ">
        <title>Extensive microbial diversity within the chicken gut microbiome revealed by metagenomics and culture.</title>
        <authorList>
            <person name="Gilroy R."/>
            <person name="Ravi A."/>
            <person name="Getino M."/>
            <person name="Pursley I."/>
            <person name="Horton D.L."/>
            <person name="Alikhan N.F."/>
            <person name="Baker D."/>
            <person name="Gharbi K."/>
            <person name="Hall N."/>
            <person name="Watson M."/>
            <person name="Adriaenssens E.M."/>
            <person name="Foster-Nyarko E."/>
            <person name="Jarju S."/>
            <person name="Secka A."/>
            <person name="Antonio M."/>
            <person name="Oren A."/>
            <person name="Chaudhuri R.R."/>
            <person name="La Ragione R."/>
            <person name="Hildebrand F."/>
            <person name="Pallen M.J."/>
        </authorList>
    </citation>
    <scope>NUCLEOTIDE SEQUENCE</scope>
    <source>
        <strain evidence="2">1068</strain>
    </source>
</reference>
<accession>A0A9D2FPI8</accession>
<organism evidence="2 3">
    <name type="scientific">Candidatus Blautia pullicola</name>
    <dbReference type="NCBI Taxonomy" id="2838498"/>
    <lineage>
        <taxon>Bacteria</taxon>
        <taxon>Bacillati</taxon>
        <taxon>Bacillota</taxon>
        <taxon>Clostridia</taxon>
        <taxon>Lachnospirales</taxon>
        <taxon>Lachnospiraceae</taxon>
        <taxon>Blautia</taxon>
    </lineage>
</organism>
<dbReference type="Pfam" id="PF13556">
    <property type="entry name" value="HTH_30"/>
    <property type="match status" value="1"/>
</dbReference>
<dbReference type="Gene3D" id="1.10.10.2840">
    <property type="entry name" value="PucR C-terminal helix-turn-helix domain"/>
    <property type="match status" value="1"/>
</dbReference>
<gene>
    <name evidence="2" type="ORF">H9809_00235</name>
</gene>
<name>A0A9D2FPI8_9FIRM</name>
<dbReference type="InterPro" id="IPR025736">
    <property type="entry name" value="PucR_C-HTH_dom"/>
</dbReference>